<feature type="region of interest" description="Disordered" evidence="8">
    <location>
        <begin position="46"/>
        <end position="76"/>
    </location>
</feature>
<evidence type="ECO:0000256" key="8">
    <source>
        <dbReference type="SAM" id="MobiDB-lite"/>
    </source>
</evidence>
<dbReference type="GO" id="GO:0031261">
    <property type="term" value="C:DNA replication preinitiation complex"/>
    <property type="evidence" value="ECO:0007669"/>
    <property type="project" value="TreeGrafter"/>
</dbReference>
<sequence>MSTLETEIKLELKAWEYGFKKQNGRNPDKDDIKKNPEICKVKVIPQFHTPHKTSSPMKEPETPLDVDELGPTPQMNGRVLGLFEVITSPKTTPQAQTTVKKENITLTPAKKTLDFSKAVDMEDEEEEEEQNFNDDFKTPQKPKVSPVNNIQQTPAYLKPGGSKDITASPSPLASQRIRKGLSTIINEFRDIQAELKYGDFDEDELDIGPLADIDEEGEENEEEEDENQPKRVYKKKKTQKRTTRRYVIKSRPNTDQDLMNGKDIRAEMEKIEKTKNEEVESEESEEWSDGPDEFIPKARSVEDGQKRVAQGNNFKRLKIRDKAGSKRNFGRRSRGY</sequence>
<comment type="similarity">
    <text evidence="2 7">Belongs to the SLD2 family.</text>
</comment>
<dbReference type="PANTHER" id="PTHR28124:SF1">
    <property type="entry name" value="DNA REPLICATION REGULATOR SLD2"/>
    <property type="match status" value="1"/>
</dbReference>
<dbReference type="Proteomes" id="UP000009328">
    <property type="component" value="Unassembled WGS sequence"/>
</dbReference>
<feature type="compositionally biased region" description="Acidic residues" evidence="8">
    <location>
        <begin position="200"/>
        <end position="226"/>
    </location>
</feature>
<dbReference type="eggNOG" id="ENOG502SCF7">
    <property type="taxonomic scope" value="Eukaryota"/>
</dbReference>
<evidence type="ECO:0000256" key="7">
    <source>
        <dbReference type="RuleBase" id="RU367067"/>
    </source>
</evidence>
<keyword evidence="4 7" id="KW-0235">DNA replication</keyword>
<dbReference type="InterPro" id="IPR040203">
    <property type="entry name" value="Sld2"/>
</dbReference>
<dbReference type="EMBL" id="CAIF01000200">
    <property type="protein sequence ID" value="CCH45560.1"/>
    <property type="molecule type" value="Genomic_DNA"/>
</dbReference>
<dbReference type="Gene3D" id="1.10.10.1460">
    <property type="match status" value="1"/>
</dbReference>
<comment type="function">
    <text evidence="7">Has a role in the initiation of DNA replication. Required at S-phase checkpoint.</text>
</comment>
<comment type="subcellular location">
    <subcellularLocation>
        <location evidence="1 7">Nucleus</location>
    </subcellularLocation>
</comment>
<dbReference type="PANTHER" id="PTHR28124">
    <property type="entry name" value="DNA REPLICATION REGULATOR SLD2"/>
    <property type="match status" value="1"/>
</dbReference>
<feature type="compositionally biased region" description="Basic residues" evidence="8">
    <location>
        <begin position="231"/>
        <end position="248"/>
    </location>
</feature>
<feature type="compositionally biased region" description="Basic and acidic residues" evidence="8">
    <location>
        <begin position="260"/>
        <end position="278"/>
    </location>
</feature>
<proteinExistence type="inferred from homology"/>
<dbReference type="GO" id="GO:0003688">
    <property type="term" value="F:DNA replication origin binding"/>
    <property type="evidence" value="ECO:0007669"/>
    <property type="project" value="TreeGrafter"/>
</dbReference>
<dbReference type="HOGENOM" id="CLU_057728_0_0_1"/>
<keyword evidence="6 7" id="KW-0131">Cell cycle</keyword>
<dbReference type="GO" id="GO:1902977">
    <property type="term" value="P:mitotic DNA replication preinitiation complex assembly"/>
    <property type="evidence" value="ECO:0007669"/>
    <property type="project" value="TreeGrafter"/>
</dbReference>
<gene>
    <name evidence="9" type="primary">SLD2</name>
    <name evidence="9" type="ORF">BN7_5142</name>
</gene>
<dbReference type="GO" id="GO:0000727">
    <property type="term" value="P:double-strand break repair via break-induced replication"/>
    <property type="evidence" value="ECO:0007669"/>
    <property type="project" value="TreeGrafter"/>
</dbReference>
<accession>K0KJX4</accession>
<dbReference type="InParanoid" id="K0KJX4"/>
<comment type="caution">
    <text evidence="9">The sequence shown here is derived from an EMBL/GenBank/DDBJ whole genome shotgun (WGS) entry which is preliminary data.</text>
</comment>
<feature type="compositionally biased region" description="Acidic residues" evidence="8">
    <location>
        <begin position="121"/>
        <end position="132"/>
    </location>
</feature>
<reference evidence="9 10" key="1">
    <citation type="journal article" date="2012" name="Eukaryot. Cell">
        <title>Draft genome sequence of Wickerhamomyces ciferrii NRRL Y-1031 F-60-10.</title>
        <authorList>
            <person name="Schneider J."/>
            <person name="Andrea H."/>
            <person name="Blom J."/>
            <person name="Jaenicke S."/>
            <person name="Ruckert C."/>
            <person name="Schorsch C."/>
            <person name="Szczepanowski R."/>
            <person name="Farwick M."/>
            <person name="Goesmann A."/>
            <person name="Puhler A."/>
            <person name="Schaffer S."/>
            <person name="Tauch A."/>
            <person name="Kohler T."/>
            <person name="Brinkrolf K."/>
        </authorList>
    </citation>
    <scope>NUCLEOTIDE SEQUENCE [LARGE SCALE GENOMIC DNA]</scope>
    <source>
        <strain evidence="10">ATCC 14091 / BCRC 22168 / CBS 111 / JCM 3599 / NBRC 0793 / NRRL Y-1031 F-60-10</strain>
    </source>
</reference>
<name>K0KJX4_WICCF</name>
<feature type="compositionally biased region" description="Acidic residues" evidence="8">
    <location>
        <begin position="279"/>
        <end position="292"/>
    </location>
</feature>
<dbReference type="Pfam" id="PF11719">
    <property type="entry name" value="Drc1-Sld2"/>
    <property type="match status" value="2"/>
</dbReference>
<dbReference type="GO" id="GO:0003697">
    <property type="term" value="F:single-stranded DNA binding"/>
    <property type="evidence" value="ECO:0007669"/>
    <property type="project" value="TreeGrafter"/>
</dbReference>
<evidence type="ECO:0000313" key="9">
    <source>
        <dbReference type="EMBL" id="CCH45560.1"/>
    </source>
</evidence>
<evidence type="ECO:0000313" key="10">
    <source>
        <dbReference type="Proteomes" id="UP000009328"/>
    </source>
</evidence>
<dbReference type="AlphaFoldDB" id="K0KJX4"/>
<dbReference type="InterPro" id="IPR021110">
    <property type="entry name" value="DNA_rep_checkpnt_protein"/>
</dbReference>
<feature type="region of interest" description="Disordered" evidence="8">
    <location>
        <begin position="120"/>
        <end position="172"/>
    </location>
</feature>
<evidence type="ECO:0000256" key="1">
    <source>
        <dbReference type="ARBA" id="ARBA00004123"/>
    </source>
</evidence>
<organism evidence="9 10">
    <name type="scientific">Wickerhamomyces ciferrii (strain ATCC 14091 / BCRC 22168 / CBS 111 / JCM 3599 / NBRC 0793 / NRRL Y-1031 F-60-10)</name>
    <name type="common">Yeast</name>
    <name type="synonym">Pichia ciferrii</name>
    <dbReference type="NCBI Taxonomy" id="1206466"/>
    <lineage>
        <taxon>Eukaryota</taxon>
        <taxon>Fungi</taxon>
        <taxon>Dikarya</taxon>
        <taxon>Ascomycota</taxon>
        <taxon>Saccharomycotina</taxon>
        <taxon>Saccharomycetes</taxon>
        <taxon>Phaffomycetales</taxon>
        <taxon>Wickerhamomycetaceae</taxon>
        <taxon>Wickerhamomyces</taxon>
    </lineage>
</organism>
<keyword evidence="5 7" id="KW-0539">Nucleus</keyword>
<feature type="compositionally biased region" description="Basic and acidic residues" evidence="8">
    <location>
        <begin position="294"/>
        <end position="306"/>
    </location>
</feature>
<keyword evidence="10" id="KW-1185">Reference proteome</keyword>
<evidence type="ECO:0000256" key="6">
    <source>
        <dbReference type="ARBA" id="ARBA00023306"/>
    </source>
</evidence>
<protein>
    <recommendedName>
        <fullName evidence="3 7">DNA replication regulator SLD2</fullName>
    </recommendedName>
</protein>
<evidence type="ECO:0000256" key="5">
    <source>
        <dbReference type="ARBA" id="ARBA00023242"/>
    </source>
</evidence>
<dbReference type="GO" id="GO:0006270">
    <property type="term" value="P:DNA replication initiation"/>
    <property type="evidence" value="ECO:0007669"/>
    <property type="project" value="UniProtKB-UniRule"/>
</dbReference>
<evidence type="ECO:0000256" key="3">
    <source>
        <dbReference type="ARBA" id="ARBA00018363"/>
    </source>
</evidence>
<feature type="region of interest" description="Disordered" evidence="8">
    <location>
        <begin position="197"/>
        <end position="336"/>
    </location>
</feature>
<evidence type="ECO:0000256" key="2">
    <source>
        <dbReference type="ARBA" id="ARBA00007276"/>
    </source>
</evidence>
<evidence type="ECO:0000256" key="4">
    <source>
        <dbReference type="ARBA" id="ARBA00022705"/>
    </source>
</evidence>